<evidence type="ECO:0000313" key="2">
    <source>
        <dbReference type="Proteomes" id="UP000008711"/>
    </source>
</evidence>
<dbReference type="OrthoDB" id="7871816at2759"/>
<reference evidence="1 2" key="1">
    <citation type="journal article" date="2007" name="Nature">
        <title>Evolution of genes and genomes on the Drosophila phylogeny.</title>
        <authorList>
            <consortium name="Drosophila 12 Genomes Consortium"/>
            <person name="Clark A.G."/>
            <person name="Eisen M.B."/>
            <person name="Smith D.R."/>
            <person name="Bergman C.M."/>
            <person name="Oliver B."/>
            <person name="Markow T.A."/>
            <person name="Kaufman T.C."/>
            <person name="Kellis M."/>
            <person name="Gelbart W."/>
            <person name="Iyer V.N."/>
            <person name="Pollard D.A."/>
            <person name="Sackton T.B."/>
            <person name="Larracuente A.M."/>
            <person name="Singh N.D."/>
            <person name="Abad J.P."/>
            <person name="Abt D.N."/>
            <person name="Adryan B."/>
            <person name="Aguade M."/>
            <person name="Akashi H."/>
            <person name="Anderson W.W."/>
            <person name="Aquadro C.F."/>
            <person name="Ardell D.H."/>
            <person name="Arguello R."/>
            <person name="Artieri C.G."/>
            <person name="Barbash D.A."/>
            <person name="Barker D."/>
            <person name="Barsanti P."/>
            <person name="Batterham P."/>
            <person name="Batzoglou S."/>
            <person name="Begun D."/>
            <person name="Bhutkar A."/>
            <person name="Blanco E."/>
            <person name="Bosak S.A."/>
            <person name="Bradley R.K."/>
            <person name="Brand A.D."/>
            <person name="Brent M.R."/>
            <person name="Brooks A.N."/>
            <person name="Brown R.H."/>
            <person name="Butlin R.K."/>
            <person name="Caggese C."/>
            <person name="Calvi B.R."/>
            <person name="Bernardo de Carvalho A."/>
            <person name="Caspi A."/>
            <person name="Castrezana S."/>
            <person name="Celniker S.E."/>
            <person name="Chang J.L."/>
            <person name="Chapple C."/>
            <person name="Chatterji S."/>
            <person name="Chinwalla A."/>
            <person name="Civetta A."/>
            <person name="Clifton S.W."/>
            <person name="Comeron J.M."/>
            <person name="Costello J.C."/>
            <person name="Coyne J.A."/>
            <person name="Daub J."/>
            <person name="David R.G."/>
            <person name="Delcher A.L."/>
            <person name="Delehaunty K."/>
            <person name="Do C.B."/>
            <person name="Ebling H."/>
            <person name="Edwards K."/>
            <person name="Eickbush T."/>
            <person name="Evans J.D."/>
            <person name="Filipski A."/>
            <person name="Findeiss S."/>
            <person name="Freyhult E."/>
            <person name="Fulton L."/>
            <person name="Fulton R."/>
            <person name="Garcia A.C."/>
            <person name="Gardiner A."/>
            <person name="Garfield D.A."/>
            <person name="Garvin B.E."/>
            <person name="Gibson G."/>
            <person name="Gilbert D."/>
            <person name="Gnerre S."/>
            <person name="Godfrey J."/>
            <person name="Good R."/>
            <person name="Gotea V."/>
            <person name="Gravely B."/>
            <person name="Greenberg A.J."/>
            <person name="Griffiths-Jones S."/>
            <person name="Gross S."/>
            <person name="Guigo R."/>
            <person name="Gustafson E.A."/>
            <person name="Haerty W."/>
            <person name="Hahn M.W."/>
            <person name="Halligan D.L."/>
            <person name="Halpern A.L."/>
            <person name="Halter G.M."/>
            <person name="Han M.V."/>
            <person name="Heger A."/>
            <person name="Hillier L."/>
            <person name="Hinrichs A.S."/>
            <person name="Holmes I."/>
            <person name="Hoskins R.A."/>
            <person name="Hubisz M.J."/>
            <person name="Hultmark D."/>
            <person name="Huntley M.A."/>
            <person name="Jaffe D.B."/>
            <person name="Jagadeeshan S."/>
            <person name="Jeck W.R."/>
            <person name="Johnson J."/>
            <person name="Jones C.D."/>
            <person name="Jordan W.C."/>
            <person name="Karpen G.H."/>
            <person name="Kataoka E."/>
            <person name="Keightley P.D."/>
            <person name="Kheradpour P."/>
            <person name="Kirkness E.F."/>
            <person name="Koerich L.B."/>
            <person name="Kristiansen K."/>
            <person name="Kudrna D."/>
            <person name="Kulathinal R.J."/>
            <person name="Kumar S."/>
            <person name="Kwok R."/>
            <person name="Lander E."/>
            <person name="Langley C.H."/>
            <person name="Lapoint R."/>
            <person name="Lazzaro B.P."/>
            <person name="Lee S.J."/>
            <person name="Levesque L."/>
            <person name="Li R."/>
            <person name="Lin C.F."/>
            <person name="Lin M.F."/>
            <person name="Lindblad-Toh K."/>
            <person name="Llopart A."/>
            <person name="Long M."/>
            <person name="Low L."/>
            <person name="Lozovsky E."/>
            <person name="Lu J."/>
            <person name="Luo M."/>
            <person name="Machado C.A."/>
            <person name="Makalowski W."/>
            <person name="Marzo M."/>
            <person name="Matsuda M."/>
            <person name="Matzkin L."/>
            <person name="McAllister B."/>
            <person name="McBride C.S."/>
            <person name="McKernan B."/>
            <person name="McKernan K."/>
            <person name="Mendez-Lago M."/>
            <person name="Minx P."/>
            <person name="Mollenhauer M.U."/>
            <person name="Montooth K."/>
            <person name="Mount S.M."/>
            <person name="Mu X."/>
            <person name="Myers E."/>
            <person name="Negre B."/>
            <person name="Newfeld S."/>
            <person name="Nielsen R."/>
            <person name="Noor M.A."/>
            <person name="O'Grady P."/>
            <person name="Pachter L."/>
            <person name="Papaceit M."/>
            <person name="Parisi M.J."/>
            <person name="Parisi M."/>
            <person name="Parts L."/>
            <person name="Pedersen J.S."/>
            <person name="Pesole G."/>
            <person name="Phillippy A.M."/>
            <person name="Ponting C.P."/>
            <person name="Pop M."/>
            <person name="Porcelli D."/>
            <person name="Powell J.R."/>
            <person name="Prohaska S."/>
            <person name="Pruitt K."/>
            <person name="Puig M."/>
            <person name="Quesneville H."/>
            <person name="Ram K.R."/>
            <person name="Rand D."/>
            <person name="Rasmussen M.D."/>
            <person name="Reed L.K."/>
            <person name="Reenan R."/>
            <person name="Reily A."/>
            <person name="Remington K.A."/>
            <person name="Rieger T.T."/>
            <person name="Ritchie M.G."/>
            <person name="Robin C."/>
            <person name="Rogers Y.H."/>
            <person name="Rohde C."/>
            <person name="Rozas J."/>
            <person name="Rubenfield M.J."/>
            <person name="Ruiz A."/>
            <person name="Russo S."/>
            <person name="Salzberg S.L."/>
            <person name="Sanchez-Gracia A."/>
            <person name="Saranga D.J."/>
            <person name="Sato H."/>
            <person name="Schaeffer S.W."/>
            <person name="Schatz M.C."/>
            <person name="Schlenke T."/>
            <person name="Schwartz R."/>
            <person name="Segarra C."/>
            <person name="Singh R.S."/>
            <person name="Sirot L."/>
            <person name="Sirota M."/>
            <person name="Sisneros N.B."/>
            <person name="Smith C.D."/>
            <person name="Smith T.F."/>
            <person name="Spieth J."/>
            <person name="Stage D.E."/>
            <person name="Stark A."/>
            <person name="Stephan W."/>
            <person name="Strausberg R.L."/>
            <person name="Strempel S."/>
            <person name="Sturgill D."/>
            <person name="Sutton G."/>
            <person name="Sutton G.G."/>
            <person name="Tao W."/>
            <person name="Teichmann S."/>
            <person name="Tobari Y.N."/>
            <person name="Tomimura Y."/>
            <person name="Tsolas J.M."/>
            <person name="Valente V.L."/>
            <person name="Venter E."/>
            <person name="Venter J.C."/>
            <person name="Vicario S."/>
            <person name="Vieira F.G."/>
            <person name="Vilella A.J."/>
            <person name="Villasante A."/>
            <person name="Walenz B."/>
            <person name="Wang J."/>
            <person name="Wasserman M."/>
            <person name="Watts T."/>
            <person name="Wilson D."/>
            <person name="Wilson R.K."/>
            <person name="Wing R.A."/>
            <person name="Wolfner M.F."/>
            <person name="Wong A."/>
            <person name="Wong G.K."/>
            <person name="Wu C.I."/>
            <person name="Wu G."/>
            <person name="Yamamoto D."/>
            <person name="Yang H.P."/>
            <person name="Yang S.P."/>
            <person name="Yorke J.A."/>
            <person name="Yoshida K."/>
            <person name="Zdobnov E."/>
            <person name="Zhang P."/>
            <person name="Zhang Y."/>
            <person name="Zimin A.V."/>
            <person name="Baldwin J."/>
            <person name="Abdouelleil A."/>
            <person name="Abdulkadir J."/>
            <person name="Abebe A."/>
            <person name="Abera B."/>
            <person name="Abreu J."/>
            <person name="Acer S.C."/>
            <person name="Aftuck L."/>
            <person name="Alexander A."/>
            <person name="An P."/>
            <person name="Anderson E."/>
            <person name="Anderson S."/>
            <person name="Arachi H."/>
            <person name="Azer M."/>
            <person name="Bachantsang P."/>
            <person name="Barry A."/>
            <person name="Bayul T."/>
            <person name="Berlin A."/>
            <person name="Bessette D."/>
            <person name="Bloom T."/>
            <person name="Blye J."/>
            <person name="Boguslavskiy L."/>
            <person name="Bonnet C."/>
            <person name="Boukhgalter B."/>
            <person name="Bourzgui I."/>
            <person name="Brown A."/>
            <person name="Cahill P."/>
            <person name="Channer S."/>
            <person name="Cheshatsang Y."/>
            <person name="Chuda L."/>
            <person name="Citroen M."/>
            <person name="Collymore A."/>
            <person name="Cooke P."/>
            <person name="Costello M."/>
            <person name="D'Aco K."/>
            <person name="Daza R."/>
            <person name="De Haan G."/>
            <person name="DeGray S."/>
            <person name="DeMaso C."/>
            <person name="Dhargay N."/>
            <person name="Dooley K."/>
            <person name="Dooley E."/>
            <person name="Doricent M."/>
            <person name="Dorje P."/>
            <person name="Dorjee K."/>
            <person name="Dupes A."/>
            <person name="Elong R."/>
            <person name="Falk J."/>
            <person name="Farina A."/>
            <person name="Faro S."/>
            <person name="Ferguson D."/>
            <person name="Fisher S."/>
            <person name="Foley C.D."/>
            <person name="Franke A."/>
            <person name="Friedrich D."/>
            <person name="Gadbois L."/>
            <person name="Gearin G."/>
            <person name="Gearin C.R."/>
            <person name="Giannoukos G."/>
            <person name="Goode T."/>
            <person name="Graham J."/>
            <person name="Grandbois E."/>
            <person name="Grewal S."/>
            <person name="Gyaltsen K."/>
            <person name="Hafez N."/>
            <person name="Hagos B."/>
            <person name="Hall J."/>
            <person name="Henson C."/>
            <person name="Hollinger A."/>
            <person name="Honan T."/>
            <person name="Huard M.D."/>
            <person name="Hughes L."/>
            <person name="Hurhula B."/>
            <person name="Husby M.E."/>
            <person name="Kamat A."/>
            <person name="Kanga B."/>
            <person name="Kashin S."/>
            <person name="Khazanovich D."/>
            <person name="Kisner P."/>
            <person name="Lance K."/>
            <person name="Lara M."/>
            <person name="Lee W."/>
            <person name="Lennon N."/>
            <person name="Letendre F."/>
            <person name="LeVine R."/>
            <person name="Lipovsky A."/>
            <person name="Liu X."/>
            <person name="Liu J."/>
            <person name="Liu S."/>
            <person name="Lokyitsang T."/>
            <person name="Lokyitsang Y."/>
            <person name="Lubonja R."/>
            <person name="Lui A."/>
            <person name="MacDonald P."/>
            <person name="Magnisalis V."/>
            <person name="Maru K."/>
            <person name="Matthews C."/>
            <person name="McCusker W."/>
            <person name="McDonough S."/>
            <person name="Mehta T."/>
            <person name="Meldrim J."/>
            <person name="Meneus L."/>
            <person name="Mihai O."/>
            <person name="Mihalev A."/>
            <person name="Mihova T."/>
            <person name="Mittelman R."/>
            <person name="Mlenga V."/>
            <person name="Montmayeur A."/>
            <person name="Mulrain L."/>
            <person name="Navidi A."/>
            <person name="Naylor J."/>
            <person name="Negash T."/>
            <person name="Nguyen T."/>
            <person name="Nguyen N."/>
            <person name="Nicol R."/>
            <person name="Norbu C."/>
            <person name="Norbu N."/>
            <person name="Novod N."/>
            <person name="O'Neill B."/>
            <person name="Osman S."/>
            <person name="Markiewicz E."/>
            <person name="Oyono O.L."/>
            <person name="Patti C."/>
            <person name="Phunkhang P."/>
            <person name="Pierre F."/>
            <person name="Priest M."/>
            <person name="Raghuraman S."/>
            <person name="Rege F."/>
            <person name="Reyes R."/>
            <person name="Rise C."/>
            <person name="Rogov P."/>
            <person name="Ross K."/>
            <person name="Ryan E."/>
            <person name="Settipalli S."/>
            <person name="Shea T."/>
            <person name="Sherpa N."/>
            <person name="Shi L."/>
            <person name="Shih D."/>
            <person name="Sparrow T."/>
            <person name="Spaulding J."/>
            <person name="Stalker J."/>
            <person name="Stange-Thomann N."/>
            <person name="Stavropoulos S."/>
            <person name="Stone C."/>
            <person name="Strader C."/>
            <person name="Tesfaye S."/>
            <person name="Thomson T."/>
            <person name="Thoulutsang Y."/>
            <person name="Thoulutsang D."/>
            <person name="Topham K."/>
            <person name="Topping I."/>
            <person name="Tsamla T."/>
            <person name="Vassiliev H."/>
            <person name="Vo A."/>
            <person name="Wangchuk T."/>
            <person name="Wangdi T."/>
            <person name="Weiand M."/>
            <person name="Wilkinson J."/>
            <person name="Wilson A."/>
            <person name="Yadav S."/>
            <person name="Young G."/>
            <person name="Yu Q."/>
            <person name="Zembek L."/>
            <person name="Zhong D."/>
            <person name="Zimmer A."/>
            <person name="Zwirko Z."/>
            <person name="Jaffe D.B."/>
            <person name="Alvarez P."/>
            <person name="Brockman W."/>
            <person name="Butler J."/>
            <person name="Chin C."/>
            <person name="Gnerre S."/>
            <person name="Grabherr M."/>
            <person name="Kleber M."/>
            <person name="Mauceli E."/>
            <person name="MacCallum I."/>
        </authorList>
    </citation>
    <scope>NUCLEOTIDE SEQUENCE [LARGE SCALE GENOMIC DNA]</scope>
    <source>
        <strain evidence="1 2">TSC#14021-0224.01</strain>
    </source>
</reference>
<dbReference type="HOGENOM" id="CLU_1442513_0_0_1"/>
<evidence type="ECO:0000313" key="1">
    <source>
        <dbReference type="EMBL" id="EDV58883.1"/>
    </source>
</evidence>
<proteinExistence type="predicted"/>
<dbReference type="PhylomeDB" id="B3N4H1"/>
<dbReference type="AlphaFoldDB" id="B3N4H1"/>
<keyword evidence="2" id="KW-1185">Reference proteome</keyword>
<accession>B3N4H1</accession>
<dbReference type="KEGG" id="der:6543122"/>
<dbReference type="Proteomes" id="UP000008711">
    <property type="component" value="Unassembled WGS sequence"/>
</dbReference>
<organism evidence="1 2">
    <name type="scientific">Drosophila erecta</name>
    <name type="common">Fruit fly</name>
    <dbReference type="NCBI Taxonomy" id="7220"/>
    <lineage>
        <taxon>Eukaryota</taxon>
        <taxon>Metazoa</taxon>
        <taxon>Ecdysozoa</taxon>
        <taxon>Arthropoda</taxon>
        <taxon>Hexapoda</taxon>
        <taxon>Insecta</taxon>
        <taxon>Pterygota</taxon>
        <taxon>Neoptera</taxon>
        <taxon>Endopterygota</taxon>
        <taxon>Diptera</taxon>
        <taxon>Brachycera</taxon>
        <taxon>Muscomorpha</taxon>
        <taxon>Ephydroidea</taxon>
        <taxon>Drosophilidae</taxon>
        <taxon>Drosophila</taxon>
        <taxon>Sophophora</taxon>
    </lineage>
</organism>
<protein>
    <submittedName>
        <fullName evidence="1">Uncharacterized protein</fullName>
    </submittedName>
</protein>
<dbReference type="OMA" id="WNGYAMM"/>
<gene>
    <name evidence="1" type="primary">Dere\GG10301</name>
    <name evidence="1" type="synonym">dere_GLEANR_10239</name>
    <name evidence="1" type="synonym">GG10301</name>
    <name evidence="1" type="ORF">Dere_GG10301</name>
</gene>
<dbReference type="EMBL" id="CH954177">
    <property type="protein sequence ID" value="EDV58883.1"/>
    <property type="molecule type" value="Genomic_DNA"/>
</dbReference>
<name>B3N4H1_DROER</name>
<sequence>MTSLKKPTVHEGSPQVPQNSMVTYGSGLVFGGNVYPVLVDGVPMQPPLGAHQAAMQQRMHMQQALPQAQHATHCPEPIVPYPTCQRAGTRYPAPSYVSRPSQQSSVSCPGPVMVRQHSTSSNLAMMQPLQAQILQRRQMQTAMGSPCGTNGYYNLPTNAGGDSCGWNGYAMMQPMDANKPYSFGWSLTD</sequence>
<reference evidence="1 2" key="2">
    <citation type="journal article" date="2008" name="Bioinformatics">
        <title>Assembly reconciliation.</title>
        <authorList>
            <person name="Zimin A.V."/>
            <person name="Smith D.R."/>
            <person name="Sutton G."/>
            <person name="Yorke J.A."/>
        </authorList>
    </citation>
    <scope>NUCLEOTIDE SEQUENCE [LARGE SCALE GENOMIC DNA]</scope>
    <source>
        <strain evidence="1 2">TSC#14021-0224.01</strain>
    </source>
</reference>